<gene>
    <name evidence="1" type="ORF">Q8F55_005751</name>
</gene>
<evidence type="ECO:0000313" key="2">
    <source>
        <dbReference type="Proteomes" id="UP001565368"/>
    </source>
</evidence>
<dbReference type="Pfam" id="PF10294">
    <property type="entry name" value="Methyltransf_16"/>
    <property type="match status" value="1"/>
</dbReference>
<evidence type="ECO:0000313" key="1">
    <source>
        <dbReference type="EMBL" id="KAL1408937.1"/>
    </source>
</evidence>
<dbReference type="PANTHER" id="PTHR14614">
    <property type="entry name" value="HEPATOCELLULAR CARCINOMA-ASSOCIATED ANTIGEN"/>
    <property type="match status" value="1"/>
</dbReference>
<dbReference type="Gene3D" id="3.40.50.150">
    <property type="entry name" value="Vaccinia Virus protein VP39"/>
    <property type="match status" value="1"/>
</dbReference>
<proteinExistence type="predicted"/>
<accession>A0ABR3Q3B7</accession>
<dbReference type="GeneID" id="95986794"/>
<dbReference type="InterPro" id="IPR019410">
    <property type="entry name" value="Methyltransf_16"/>
</dbReference>
<dbReference type="SUPFAM" id="SSF53335">
    <property type="entry name" value="S-adenosyl-L-methionine-dependent methyltransferases"/>
    <property type="match status" value="1"/>
</dbReference>
<dbReference type="PANTHER" id="PTHR14614:SF162">
    <property type="entry name" value="EXPRESSED PROTEIN"/>
    <property type="match status" value="1"/>
</dbReference>
<dbReference type="Proteomes" id="UP001565368">
    <property type="component" value="Unassembled WGS sequence"/>
</dbReference>
<dbReference type="RefSeq" id="XP_069208881.1">
    <property type="nucleotide sequence ID" value="XM_069354239.1"/>
</dbReference>
<keyword evidence="2" id="KW-1185">Reference proteome</keyword>
<dbReference type="InterPro" id="IPR029063">
    <property type="entry name" value="SAM-dependent_MTases_sf"/>
</dbReference>
<sequence>MAEPPLPAPATKHVPALQHALPRSDVVLTLRQRTATAEGTDTGTTGTTLWLGAQVLAAYLASLPPPPPGATALELGAGVGYLALCLAGAGYAVTATDVEPVLSSVLSPNLDAGARVLGANARVEAAELDWVRVAAEGLPPSLVAPDIVVTTDTVYAPHLIAPLWATLAAVCARGKPAVYIALERRDPRMVDAGLEAGRDAGFELRRVAHGRVAKALDRAGWRWAPEDWAGVEVWRAKWRGG</sequence>
<organism evidence="1 2">
    <name type="scientific">Vanrija albida</name>
    <dbReference type="NCBI Taxonomy" id="181172"/>
    <lineage>
        <taxon>Eukaryota</taxon>
        <taxon>Fungi</taxon>
        <taxon>Dikarya</taxon>
        <taxon>Basidiomycota</taxon>
        <taxon>Agaricomycotina</taxon>
        <taxon>Tremellomycetes</taxon>
        <taxon>Trichosporonales</taxon>
        <taxon>Trichosporonaceae</taxon>
        <taxon>Vanrija</taxon>
    </lineage>
</organism>
<dbReference type="EMBL" id="JBBXJM010000004">
    <property type="protein sequence ID" value="KAL1408937.1"/>
    <property type="molecule type" value="Genomic_DNA"/>
</dbReference>
<reference evidence="1 2" key="1">
    <citation type="submission" date="2023-08" db="EMBL/GenBank/DDBJ databases">
        <title>Annotated Genome Sequence of Vanrija albida AlHP1.</title>
        <authorList>
            <person name="Herzog R."/>
        </authorList>
    </citation>
    <scope>NUCLEOTIDE SEQUENCE [LARGE SCALE GENOMIC DNA]</scope>
    <source>
        <strain evidence="1 2">AlHP1</strain>
    </source>
</reference>
<comment type="caution">
    <text evidence="1">The sequence shown here is derived from an EMBL/GenBank/DDBJ whole genome shotgun (WGS) entry which is preliminary data.</text>
</comment>
<name>A0ABR3Q3B7_9TREE</name>
<protein>
    <submittedName>
        <fullName evidence="1">Uncharacterized protein</fullName>
    </submittedName>
</protein>